<evidence type="ECO:0000313" key="2">
    <source>
        <dbReference type="EMBL" id="RDS81604.1"/>
    </source>
</evidence>
<evidence type="ECO:0000256" key="1">
    <source>
        <dbReference type="SAM" id="Phobius"/>
    </source>
</evidence>
<dbReference type="OrthoDB" id="3682367at2"/>
<accession>A0A370WZL4</accession>
<organism evidence="2 3">
    <name type="scientific">Dyella monticola</name>
    <dbReference type="NCBI Taxonomy" id="1927958"/>
    <lineage>
        <taxon>Bacteria</taxon>
        <taxon>Pseudomonadati</taxon>
        <taxon>Pseudomonadota</taxon>
        <taxon>Gammaproteobacteria</taxon>
        <taxon>Lysobacterales</taxon>
        <taxon>Rhodanobacteraceae</taxon>
        <taxon>Dyella</taxon>
    </lineage>
</organism>
<feature type="transmembrane region" description="Helical" evidence="1">
    <location>
        <begin position="12"/>
        <end position="35"/>
    </location>
</feature>
<dbReference type="RefSeq" id="WP_115495477.1">
    <property type="nucleotide sequence ID" value="NZ_QRBE01000005.1"/>
</dbReference>
<sequence length="275" mass="32090">MFLGLDVKAWLGLTVLGAIVSTIGSLLGIVIKDYFFARSFERWKEHHILEQIYQKYRDPLLLSARELASRTAEILDHFPTVYLTEKVRLSRPLKQLANTTDDPYFRHYKLVSTAYRLSAFLAWVELYRQELTFLHYDSSKRAKDLESAVGLIRGDLADGQLNQADDWIEWRDTLIFREELRAIGESLILERGATRTVMGYGYYCGLLESETSNSTQRWSMVALNFLLELENTGKDFRHTRLKRLFVHLVDLMRLIKDKSVDSHLDETHLRLKNEI</sequence>
<dbReference type="AlphaFoldDB" id="A0A370WZL4"/>
<evidence type="ECO:0000313" key="3">
    <source>
        <dbReference type="Proteomes" id="UP000254258"/>
    </source>
</evidence>
<keyword evidence="3" id="KW-1185">Reference proteome</keyword>
<comment type="caution">
    <text evidence="2">The sequence shown here is derived from an EMBL/GenBank/DDBJ whole genome shotgun (WGS) entry which is preliminary data.</text>
</comment>
<gene>
    <name evidence="2" type="ORF">DWU98_10255</name>
</gene>
<evidence type="ECO:0008006" key="4">
    <source>
        <dbReference type="Google" id="ProtNLM"/>
    </source>
</evidence>
<keyword evidence="1" id="KW-1133">Transmembrane helix</keyword>
<name>A0A370WZL4_9GAMM</name>
<dbReference type="EMBL" id="QRBE01000005">
    <property type="protein sequence ID" value="RDS81604.1"/>
    <property type="molecule type" value="Genomic_DNA"/>
</dbReference>
<protein>
    <recommendedName>
        <fullName evidence="4">DUF4760 domain-containing protein</fullName>
    </recommendedName>
</protein>
<keyword evidence="1" id="KW-0812">Transmembrane</keyword>
<keyword evidence="1" id="KW-0472">Membrane</keyword>
<reference evidence="2 3" key="1">
    <citation type="submission" date="2018-07" db="EMBL/GenBank/DDBJ databases">
        <title>Dyella monticola sp. nov. and Dyella psychrodurans sp. nov. isolated from monsoon evergreen broad-leaved forest soil of Dinghu Mountain, China.</title>
        <authorList>
            <person name="Gao Z."/>
            <person name="Qiu L."/>
        </authorList>
    </citation>
    <scope>NUCLEOTIDE SEQUENCE [LARGE SCALE GENOMIC DNA]</scope>
    <source>
        <strain evidence="2 3">4G-K06</strain>
    </source>
</reference>
<dbReference type="Proteomes" id="UP000254258">
    <property type="component" value="Unassembled WGS sequence"/>
</dbReference>
<proteinExistence type="predicted"/>